<evidence type="ECO:0008006" key="3">
    <source>
        <dbReference type="Google" id="ProtNLM"/>
    </source>
</evidence>
<dbReference type="AlphaFoldDB" id="A0A173Z244"/>
<dbReference type="RefSeq" id="WP_055223367.1">
    <property type="nucleotide sequence ID" value="NZ_CYYW01000004.1"/>
</dbReference>
<organism evidence="1 2">
    <name type="scientific">Agathobacter rectalis</name>
    <dbReference type="NCBI Taxonomy" id="39491"/>
    <lineage>
        <taxon>Bacteria</taxon>
        <taxon>Bacillati</taxon>
        <taxon>Bacillota</taxon>
        <taxon>Clostridia</taxon>
        <taxon>Lachnospirales</taxon>
        <taxon>Lachnospiraceae</taxon>
        <taxon>Agathobacter</taxon>
    </lineage>
</organism>
<sequence>MGAYTPDSNRVVHYTYADMTARQIVRPVHLVQYDQGLPIIAVKLYNDGLEYTIPTGATVNIRCGKVDGNFVYNPALGWDSAMHTVYFEVTKQMTILAGEINPIVEIELNNKIVSSGAIAVQIDFNPVQERSIRSTTEYLTAKQYAEQAVDAAAKAASSASQASGYASTANSRANAAASSASGAANSASAASTSAANAKSYADSAASSKNAAASSASNASASATNAKKSETAAANSASLAQAAYEEILGADVGKFGSQLANEHSVLQPIYDSSGQNICDSSGREIQGRIIFADESEVVSLRQQVSHLDTFIRSVISRLGYVTDHALLDSDYKGL</sequence>
<gene>
    <name evidence="1" type="ORF">ERS852417_00823</name>
</gene>
<reference evidence="1 2" key="1">
    <citation type="submission" date="2015-09" db="EMBL/GenBank/DDBJ databases">
        <authorList>
            <consortium name="Pathogen Informatics"/>
        </authorList>
    </citation>
    <scope>NUCLEOTIDE SEQUENCE [LARGE SCALE GENOMIC DNA]</scope>
    <source>
        <strain evidence="1 2">2789STDY5608860</strain>
    </source>
</reference>
<dbReference type="Proteomes" id="UP000095384">
    <property type="component" value="Unassembled WGS sequence"/>
</dbReference>
<evidence type="ECO:0000313" key="1">
    <source>
        <dbReference type="EMBL" id="CUN70334.1"/>
    </source>
</evidence>
<accession>A0A173Z244</accession>
<dbReference type="EMBL" id="CYYW01000004">
    <property type="protein sequence ID" value="CUN70334.1"/>
    <property type="molecule type" value="Genomic_DNA"/>
</dbReference>
<name>A0A173Z244_9FIRM</name>
<protein>
    <recommendedName>
        <fullName evidence="3">DUF2479 domain-containing protein</fullName>
    </recommendedName>
</protein>
<proteinExistence type="predicted"/>
<evidence type="ECO:0000313" key="2">
    <source>
        <dbReference type="Proteomes" id="UP000095384"/>
    </source>
</evidence>